<accession>A0A1S6UBB7</accession>
<keyword evidence="2" id="KW-1185">Reference proteome</keyword>
<evidence type="ECO:0000313" key="1">
    <source>
        <dbReference type="EMBL" id="AQW89011.1"/>
    </source>
</evidence>
<sequence>MQVQFQTVLFDSEDYRFAVVVEETLVIVTSKGEIELEFDSEAEALAGQLELGEVLDAAKGSNIASVIQDAAETVSGLVSGLFGKTGFGSVKSKVAGKAAKATAGIDERVNEFLRQLDEAIKGAEQAVPARADTRRASTAEAEDVFGTSRTRRVVDADAVVSTLSDADLQAVISTKADQLIATNRQVQGLVANLRRFHSEEEVQEAIDAHKEMVFNVARANDELTVNEVFNHLLR</sequence>
<dbReference type="EMBL" id="KY630187">
    <property type="protein sequence ID" value="AQW89011.1"/>
    <property type="molecule type" value="Genomic_DNA"/>
</dbReference>
<name>A0A1S6UBB7_9CAUD</name>
<reference evidence="1" key="1">
    <citation type="submission" date="2017-02" db="EMBL/GenBank/DDBJ databases">
        <title>Genome sequence of Serratia marcescens phage BF.</title>
        <authorList>
            <person name="Casey E."/>
            <person name="Fitzgerald B."/>
            <person name="Mahony J."/>
            <person name="Lugli G."/>
            <person name="Ventura M."/>
            <person name="van Sinderen D."/>
        </authorList>
    </citation>
    <scope>NUCLEOTIDE SEQUENCE [LARGE SCALE GENOMIC DNA]</scope>
</reference>
<organism evidence="1 2">
    <name type="scientific">Serratia phage BF</name>
    <dbReference type="NCBI Taxonomy" id="1962671"/>
    <lineage>
        <taxon>Viruses</taxon>
        <taxon>Duplodnaviria</taxon>
        <taxon>Heunggongvirae</taxon>
        <taxon>Uroviricota</taxon>
        <taxon>Caudoviricetes</taxon>
        <taxon>Eneladusvirus</taxon>
        <taxon>Eneladusvirus BF</taxon>
    </lineage>
</organism>
<dbReference type="Proteomes" id="UP000221837">
    <property type="component" value="Genome"/>
</dbReference>
<protein>
    <submittedName>
        <fullName evidence="1">Uncharacterized protein</fullName>
    </submittedName>
</protein>
<evidence type="ECO:0000313" key="2">
    <source>
        <dbReference type="Proteomes" id="UP000221837"/>
    </source>
</evidence>
<proteinExistence type="predicted"/>
<dbReference type="OrthoDB" id="22189at10239"/>
<gene>
    <name evidence="1" type="ORF">BF_0486</name>
</gene>